<evidence type="ECO:0000313" key="12">
    <source>
        <dbReference type="Proteomes" id="UP001610432"/>
    </source>
</evidence>
<feature type="region of interest" description="Disordered" evidence="8">
    <location>
        <begin position="793"/>
        <end position="918"/>
    </location>
</feature>
<protein>
    <recommendedName>
        <fullName evidence="4">polynucleotide adenylyltransferase</fullName>
        <ecNumber evidence="4">2.7.7.19</ecNumber>
    </recommendedName>
</protein>
<comment type="cofactor">
    <cofactor evidence="2">
        <name>Mg(2+)</name>
        <dbReference type="ChEBI" id="CHEBI:18420"/>
    </cofactor>
</comment>
<feature type="compositionally biased region" description="Polar residues" evidence="8">
    <location>
        <begin position="45"/>
        <end position="60"/>
    </location>
</feature>
<dbReference type="PANTHER" id="PTHR12271">
    <property type="entry name" value="POLY A POLYMERASE CID PAP -RELATED"/>
    <property type="match status" value="1"/>
</dbReference>
<dbReference type="Pfam" id="PF22600">
    <property type="entry name" value="MTPAP-like_central"/>
    <property type="match status" value="1"/>
</dbReference>
<comment type="caution">
    <text evidence="11">The sequence shown here is derived from an EMBL/GenBank/DDBJ whole genome shotgun (WGS) entry which is preliminary data.</text>
</comment>
<evidence type="ECO:0000256" key="6">
    <source>
        <dbReference type="ARBA" id="ARBA00022723"/>
    </source>
</evidence>
<evidence type="ECO:0000259" key="10">
    <source>
        <dbReference type="Pfam" id="PF22600"/>
    </source>
</evidence>
<dbReference type="Pfam" id="PF03828">
    <property type="entry name" value="PAP_assoc"/>
    <property type="match status" value="1"/>
</dbReference>
<proteinExistence type="inferred from homology"/>
<feature type="region of interest" description="Disordered" evidence="8">
    <location>
        <begin position="932"/>
        <end position="1090"/>
    </location>
</feature>
<feature type="compositionally biased region" description="Basic and acidic residues" evidence="8">
    <location>
        <begin position="953"/>
        <end position="968"/>
    </location>
</feature>
<dbReference type="SUPFAM" id="SSF81301">
    <property type="entry name" value="Nucleotidyltransferase"/>
    <property type="match status" value="1"/>
</dbReference>
<evidence type="ECO:0000256" key="8">
    <source>
        <dbReference type="SAM" id="MobiDB-lite"/>
    </source>
</evidence>
<feature type="compositionally biased region" description="Low complexity" evidence="8">
    <location>
        <begin position="627"/>
        <end position="641"/>
    </location>
</feature>
<evidence type="ECO:0000256" key="2">
    <source>
        <dbReference type="ARBA" id="ARBA00001946"/>
    </source>
</evidence>
<evidence type="ECO:0000256" key="1">
    <source>
        <dbReference type="ARBA" id="ARBA00001936"/>
    </source>
</evidence>
<feature type="compositionally biased region" description="Polar residues" evidence="8">
    <location>
        <begin position="69"/>
        <end position="84"/>
    </location>
</feature>
<dbReference type="EMBL" id="JBFXLQ010000037">
    <property type="protein sequence ID" value="KAL2864748.1"/>
    <property type="molecule type" value="Genomic_DNA"/>
</dbReference>
<keyword evidence="12" id="KW-1185">Reference proteome</keyword>
<feature type="compositionally biased region" description="Polar residues" evidence="8">
    <location>
        <begin position="793"/>
        <end position="802"/>
    </location>
</feature>
<dbReference type="InterPro" id="IPR002058">
    <property type="entry name" value="PAP_assoc"/>
</dbReference>
<name>A0ABR4LMV3_9EURO</name>
<sequence length="1090" mass="119571">MVTATHGNDRLSSRPGEQSPIASGKASTMPWNLNNEESLEASSRHPLTSQQSNSLPSTPYQHARKISFHSRSPSPRHGSTSPRSTHSESIHAPPSRKPFSGCKYETAMSFFRRRIPYSIGADVLPEEKEGLKPQLGPEEERKLTADILKVYDRLLPSLESDERRQRLVRKLESLFNKQWPGSEIKVHVFGSSGNKLCSSDSDEQVCLLADALAQHGMERVVCISHAKVPIVKIWDPDLRLACDMNVNNTLALENTRMVRTYVEIDERVRPLAMIVKHWTKRRILNDAGLGGTLSSYTWICLIINFLQTREPPILPSLQARPHKKRTTADGLVCSFDDDLDSLVGYGKGNKQSLGELFFQFFRYYGHELDYEKFVISVREGRLISKEGKGWHLLQNNRLCVEEPFNTSRNLGNTADDTSFRGVHMELRRAFKAISEGDLELCCEQYEYPPEAERSWERPPPQPRPIVTAAPPNSSRGGRGGGRGGRHSNHYNRGGHSSGRRSSNVAGKNHFRQTNGGMSASELSLQAQHAQYLLHDHLYQQIQILQAQEQELRLQLQNQALLTGRPPPVLIRQPFIQFPAPPQEASADDIPRSRSGTVNHPPVNAQPRQNLYYNSSYLPVAVPGVQGSSTNPPSPSAAAAMPDLRRNPRRSSVANGSPGGSLRAHSQPARPVNSLPSFGPLYSISQPTDSSQSAKRRNAPGSPDDTQSEEEGTSIPNSLPSRTLYMDEARPPDYMGYYLGGSPQLHAYHQNAMLSPLSASLGLAVPNGGILPFLGSSQEYMSAVSGTDTYAPSLDNASISSPKSSQAQQRTASRTAASSDRGGPLIVDGSVPPSDQRIFVPSESYDPYGLISNCTSNSDDQNTDTPASVSDSFSQDYQDNSSVEIDSNPFFSRPAMDSHSMSKPADISTNGHSGKSSLLSSRLQALQLSNGEKMAAESLPRPVQAKSNQINDPSVEKEVPRSKNAHAGDKVPLTTETHATPSSGKRRVNGSDGFEKANGVTHKSKPKHRSDFPQAWSAGLSDQKERNSGPQRKSNGAGPTAQDSSVNHTNSGWQTTRRKHKKNNKLSSEHRHGLHSGVDPLPADESMRKGG</sequence>
<dbReference type="InterPro" id="IPR054708">
    <property type="entry name" value="MTPAP-like_central"/>
</dbReference>
<evidence type="ECO:0000256" key="7">
    <source>
        <dbReference type="ARBA" id="ARBA00022842"/>
    </source>
</evidence>
<feature type="compositionally biased region" description="Low complexity" evidence="8">
    <location>
        <begin position="490"/>
        <end position="502"/>
    </location>
</feature>
<dbReference type="CDD" id="cd05402">
    <property type="entry name" value="NT_PAP_TUTase"/>
    <property type="match status" value="1"/>
</dbReference>
<feature type="domain" description="Poly(A) RNA polymerase mitochondrial-like central palm" evidence="10">
    <location>
        <begin position="143"/>
        <end position="262"/>
    </location>
</feature>
<feature type="domain" description="PAP-associated" evidence="9">
    <location>
        <begin position="352"/>
        <end position="407"/>
    </location>
</feature>
<evidence type="ECO:0000259" key="9">
    <source>
        <dbReference type="Pfam" id="PF03828"/>
    </source>
</evidence>
<feature type="compositionally biased region" description="Polar residues" evidence="8">
    <location>
        <begin position="1040"/>
        <end position="1054"/>
    </location>
</feature>
<dbReference type="Gene3D" id="1.10.1410.10">
    <property type="match status" value="1"/>
</dbReference>
<organism evidence="11 12">
    <name type="scientific">Aspergillus lucknowensis</name>
    <dbReference type="NCBI Taxonomy" id="176173"/>
    <lineage>
        <taxon>Eukaryota</taxon>
        <taxon>Fungi</taxon>
        <taxon>Dikarya</taxon>
        <taxon>Ascomycota</taxon>
        <taxon>Pezizomycotina</taxon>
        <taxon>Eurotiomycetes</taxon>
        <taxon>Eurotiomycetidae</taxon>
        <taxon>Eurotiales</taxon>
        <taxon>Aspergillaceae</taxon>
        <taxon>Aspergillus</taxon>
        <taxon>Aspergillus subgen. Nidulantes</taxon>
    </lineage>
</organism>
<feature type="compositionally biased region" description="Polar residues" evidence="8">
    <location>
        <begin position="973"/>
        <end position="982"/>
    </location>
</feature>
<dbReference type="Proteomes" id="UP001610432">
    <property type="component" value="Unassembled WGS sequence"/>
</dbReference>
<feature type="compositionally biased region" description="Low complexity" evidence="8">
    <location>
        <begin position="803"/>
        <end position="818"/>
    </location>
</feature>
<keyword evidence="6" id="KW-0479">Metal-binding</keyword>
<feature type="region of interest" description="Disordered" evidence="8">
    <location>
        <begin position="1"/>
        <end position="100"/>
    </location>
</feature>
<feature type="region of interest" description="Disordered" evidence="8">
    <location>
        <begin position="623"/>
        <end position="726"/>
    </location>
</feature>
<comment type="similarity">
    <text evidence="3">Belongs to the DNA polymerase type-B-like family.</text>
</comment>
<comment type="cofactor">
    <cofactor evidence="1">
        <name>Mn(2+)</name>
        <dbReference type="ChEBI" id="CHEBI:29035"/>
    </cofactor>
</comment>
<dbReference type="Gene3D" id="3.30.460.10">
    <property type="entry name" value="Beta Polymerase, domain 2"/>
    <property type="match status" value="1"/>
</dbReference>
<reference evidence="11 12" key="1">
    <citation type="submission" date="2024-07" db="EMBL/GenBank/DDBJ databases">
        <title>Section-level genome sequencing and comparative genomics of Aspergillus sections Usti and Cavernicolus.</title>
        <authorList>
            <consortium name="Lawrence Berkeley National Laboratory"/>
            <person name="Nybo J.L."/>
            <person name="Vesth T.C."/>
            <person name="Theobald S."/>
            <person name="Frisvad J.C."/>
            <person name="Larsen T.O."/>
            <person name="Kjaerboelling I."/>
            <person name="Rothschild-Mancinelli K."/>
            <person name="Lyhne E.K."/>
            <person name="Kogle M.E."/>
            <person name="Barry K."/>
            <person name="Clum A."/>
            <person name="Na H."/>
            <person name="Ledsgaard L."/>
            <person name="Lin J."/>
            <person name="Lipzen A."/>
            <person name="Kuo A."/>
            <person name="Riley R."/>
            <person name="Mondo S."/>
            <person name="Labutti K."/>
            <person name="Haridas S."/>
            <person name="Pangalinan J."/>
            <person name="Salamov A.A."/>
            <person name="Simmons B.A."/>
            <person name="Magnuson J.K."/>
            <person name="Chen J."/>
            <person name="Drula E."/>
            <person name="Henrissat B."/>
            <person name="Wiebenga A."/>
            <person name="Lubbers R.J."/>
            <person name="Gomes A.C."/>
            <person name="Macurrencykelacurrency M.R."/>
            <person name="Stajich J."/>
            <person name="Grigoriev I.V."/>
            <person name="Mortensen U.H."/>
            <person name="De Vries R.P."/>
            <person name="Baker S.E."/>
            <person name="Andersen M.R."/>
        </authorList>
    </citation>
    <scope>NUCLEOTIDE SEQUENCE [LARGE SCALE GENOMIC DNA]</scope>
    <source>
        <strain evidence="11 12">CBS 449.75</strain>
    </source>
</reference>
<gene>
    <name evidence="11" type="ORF">BJX67DRAFT_373587</name>
</gene>
<dbReference type="EC" id="2.7.7.19" evidence="4"/>
<dbReference type="SUPFAM" id="SSF81631">
    <property type="entry name" value="PAP/OAS1 substrate-binding domain"/>
    <property type="match status" value="1"/>
</dbReference>
<evidence type="ECO:0000256" key="3">
    <source>
        <dbReference type="ARBA" id="ARBA00008593"/>
    </source>
</evidence>
<feature type="compositionally biased region" description="Polar residues" evidence="8">
    <location>
        <begin position="851"/>
        <end position="884"/>
    </location>
</feature>
<dbReference type="GeneID" id="98146489"/>
<feature type="region of interest" description="Disordered" evidence="8">
    <location>
        <begin position="451"/>
        <end position="515"/>
    </location>
</feature>
<evidence type="ECO:0000313" key="11">
    <source>
        <dbReference type="EMBL" id="KAL2864748.1"/>
    </source>
</evidence>
<accession>A0ABR4LMV3</accession>
<keyword evidence="5" id="KW-0808">Transferase</keyword>
<feature type="compositionally biased region" description="Polar residues" evidence="8">
    <location>
        <begin position="25"/>
        <end position="36"/>
    </location>
</feature>
<feature type="region of interest" description="Disordered" evidence="8">
    <location>
        <begin position="579"/>
        <end position="607"/>
    </location>
</feature>
<keyword evidence="7" id="KW-0460">Magnesium</keyword>
<evidence type="ECO:0000256" key="5">
    <source>
        <dbReference type="ARBA" id="ARBA00022679"/>
    </source>
</evidence>
<evidence type="ECO:0000256" key="4">
    <source>
        <dbReference type="ARBA" id="ARBA00012388"/>
    </source>
</evidence>
<feature type="compositionally biased region" description="Polar residues" evidence="8">
    <location>
        <begin position="682"/>
        <end position="692"/>
    </location>
</feature>
<dbReference type="InterPro" id="IPR043519">
    <property type="entry name" value="NT_sf"/>
</dbReference>
<dbReference type="PANTHER" id="PTHR12271:SF113">
    <property type="entry name" value="POLY(A) RNA POLYMERASE CID11"/>
    <property type="match status" value="1"/>
</dbReference>
<dbReference type="RefSeq" id="XP_070883727.1">
    <property type="nucleotide sequence ID" value="XM_071031417.1"/>
</dbReference>